<keyword evidence="1" id="KW-1133">Transmembrane helix</keyword>
<feature type="transmembrane region" description="Helical" evidence="1">
    <location>
        <begin position="156"/>
        <end position="188"/>
    </location>
</feature>
<protein>
    <recommendedName>
        <fullName evidence="4">Glycosyltransferase RgtA/B/C/D-like domain-containing protein</fullName>
    </recommendedName>
</protein>
<name>A0ABY6WT33_9BURK</name>
<feature type="transmembrane region" description="Helical" evidence="1">
    <location>
        <begin position="194"/>
        <end position="217"/>
    </location>
</feature>
<reference evidence="2 3" key="1">
    <citation type="submission" date="2019-08" db="EMBL/GenBank/DDBJ databases">
        <authorList>
            <person name="Peeters C."/>
        </authorList>
    </citation>
    <scope>NUCLEOTIDE SEQUENCE [LARGE SCALE GENOMIC DNA]</scope>
    <source>
        <strain evidence="2 3">LMG 31119</strain>
    </source>
</reference>
<evidence type="ECO:0000313" key="3">
    <source>
        <dbReference type="Proteomes" id="UP000361468"/>
    </source>
</evidence>
<dbReference type="EMBL" id="CABPSO010000015">
    <property type="protein sequence ID" value="VVE71223.1"/>
    <property type="molecule type" value="Genomic_DNA"/>
</dbReference>
<keyword evidence="1" id="KW-0812">Transmembrane</keyword>
<keyword evidence="1" id="KW-0472">Membrane</keyword>
<feature type="transmembrane region" description="Helical" evidence="1">
    <location>
        <begin position="386"/>
        <end position="404"/>
    </location>
</feature>
<keyword evidence="3" id="KW-1185">Reference proteome</keyword>
<comment type="caution">
    <text evidence="2">The sequence shown here is derived from an EMBL/GenBank/DDBJ whole genome shotgun (WGS) entry which is preliminary data.</text>
</comment>
<feature type="transmembrane region" description="Helical" evidence="1">
    <location>
        <begin position="337"/>
        <end position="355"/>
    </location>
</feature>
<sequence>MILVGLTFALGIYICWTFNRGLELSDEAYYLLNARYPDAVRFSVTAFRWLVAPLWHITGSLVSFRASGFVILTLCAAVFALGLIRAAHWLDIDGQANRWMRAQMVALCVIAAWLYGATLNFSPSYNLLSAAGIYLSVGMALAGLDRRDRRLSLLNAVAIGVILGLVTLAKFSTGICGALLLTGIFVALRRAPGVRWIDVVAVWLAMPLTIVLVASCFDTPENAWAAFREGLTIASILQPKTSVTAKLLLNAEQLYALLEAALITFWPALALVILGVALRKPWIGVAAAAATAGIILRDGLAVGGLDRYATQSMPLAGIVVLVMLATVRAWGSRLMTTLLVIALFFLPFMIALGTANKVSFQIVLSLAPWGLLCATLGATAKDGQRSGAMAFSLVLAGTIAAQVVTSGMRIPYRLISPLTEQTNPVDIPGLGKVLVDSETLKFVEAVRGAARECHISPGVPYQGLYNLAGVALVLDAVPLDTPWLFSKPFAQAVLQGSDPAQLKRAVLGVTLARTGERIDMPEVLSTFPEGYRKCGTAVLPFLRDSFEIWAPVGR</sequence>
<evidence type="ECO:0000313" key="2">
    <source>
        <dbReference type="EMBL" id="VVE71223.1"/>
    </source>
</evidence>
<feature type="transmembrane region" description="Helical" evidence="1">
    <location>
        <begin position="124"/>
        <end position="144"/>
    </location>
</feature>
<evidence type="ECO:0000256" key="1">
    <source>
        <dbReference type="SAM" id="Phobius"/>
    </source>
</evidence>
<gene>
    <name evidence="2" type="ORF">PPN31119_03864</name>
</gene>
<proteinExistence type="predicted"/>
<feature type="transmembrane region" description="Helical" evidence="1">
    <location>
        <begin position="362"/>
        <end position="380"/>
    </location>
</feature>
<dbReference type="Proteomes" id="UP000361468">
    <property type="component" value="Unassembled WGS sequence"/>
</dbReference>
<feature type="transmembrane region" description="Helical" evidence="1">
    <location>
        <begin position="99"/>
        <end position="118"/>
    </location>
</feature>
<organism evidence="2 3">
    <name type="scientific">Pandoraea pnomenusa</name>
    <dbReference type="NCBI Taxonomy" id="93220"/>
    <lineage>
        <taxon>Bacteria</taxon>
        <taxon>Pseudomonadati</taxon>
        <taxon>Pseudomonadota</taxon>
        <taxon>Betaproteobacteria</taxon>
        <taxon>Burkholderiales</taxon>
        <taxon>Burkholderiaceae</taxon>
        <taxon>Pandoraea</taxon>
    </lineage>
</organism>
<evidence type="ECO:0008006" key="4">
    <source>
        <dbReference type="Google" id="ProtNLM"/>
    </source>
</evidence>
<accession>A0ABY6WT33</accession>
<feature type="transmembrane region" description="Helical" evidence="1">
    <location>
        <begin position="254"/>
        <end position="276"/>
    </location>
</feature>
<feature type="transmembrane region" description="Helical" evidence="1">
    <location>
        <begin position="312"/>
        <end position="331"/>
    </location>
</feature>
<feature type="transmembrane region" description="Helical" evidence="1">
    <location>
        <begin position="66"/>
        <end position="87"/>
    </location>
</feature>